<dbReference type="InterPro" id="IPR001343">
    <property type="entry name" value="Hemolysn_Ca-bd"/>
</dbReference>
<dbReference type="KEGG" id="ssyi:EKG83_19600"/>
<gene>
    <name evidence="4" type="ORF">EKG83_19600</name>
</gene>
<dbReference type="GO" id="GO:0005509">
    <property type="term" value="F:calcium ion binding"/>
    <property type="evidence" value="ECO:0007669"/>
    <property type="project" value="InterPro"/>
</dbReference>
<dbReference type="InterPro" id="IPR011049">
    <property type="entry name" value="Serralysin-like_metalloprot_C"/>
</dbReference>
<dbReference type="InterPro" id="IPR018511">
    <property type="entry name" value="Hemolysin-typ_Ca-bd_CS"/>
</dbReference>
<dbReference type="AlphaFoldDB" id="A0A5Q0H088"/>
<evidence type="ECO:0000313" key="5">
    <source>
        <dbReference type="Proteomes" id="UP000325787"/>
    </source>
</evidence>
<keyword evidence="3" id="KW-0732">Signal</keyword>
<evidence type="ECO:0000256" key="1">
    <source>
        <dbReference type="ARBA" id="ARBA00004613"/>
    </source>
</evidence>
<dbReference type="OrthoDB" id="4323817at2"/>
<proteinExistence type="predicted"/>
<evidence type="ECO:0000256" key="2">
    <source>
        <dbReference type="ARBA" id="ARBA00022525"/>
    </source>
</evidence>
<sequence>MRLFRIGVLAGLAAAQAVLCTGTAHAAATSVLVRAGLLVVQAAPGVDNHVRVLGTGSVIRVSDVVGLSPGPGCLRSTATEVTCSVTGVSAVWVDLGDGDDSGYWDGEAGLTMQGGAGDDVLTGGMGEDTLVGGPGKDILVGGMAKDDLSGGTEDDELYGQEGSDVLRGGPGNDHLDGWDMRDMAVYDDHVARVGVNLSGTGYAESGLTLLPEQGGELGANGQLVEVDTYYNVIGITGGSGDDVLIGISPEPPIGGPGDDLCDTNAWDGIVLDKTACA</sequence>
<comment type="subcellular location">
    <subcellularLocation>
        <location evidence="1">Secreted</location>
    </subcellularLocation>
</comment>
<dbReference type="PROSITE" id="PS00330">
    <property type="entry name" value="HEMOLYSIN_CALCIUM"/>
    <property type="match status" value="2"/>
</dbReference>
<dbReference type="SUPFAM" id="SSF51120">
    <property type="entry name" value="beta-Roll"/>
    <property type="match status" value="1"/>
</dbReference>
<accession>A0A5Q0H088</accession>
<dbReference type="RefSeq" id="WP_153278232.1">
    <property type="nucleotide sequence ID" value="NZ_CP034550.1"/>
</dbReference>
<name>A0A5Q0H088_SACSY</name>
<reference evidence="5" key="1">
    <citation type="journal article" date="2021" name="Curr. Microbiol.">
        <title>Complete genome of nocamycin-producing strain Saccharothrix syringae NRRL B-16468 reveals the biosynthetic potential for secondary metabolites.</title>
        <authorList>
            <person name="Mo X."/>
            <person name="Yang S."/>
        </authorList>
    </citation>
    <scope>NUCLEOTIDE SEQUENCE [LARGE SCALE GENOMIC DNA]</scope>
    <source>
        <strain evidence="5">ATCC 51364 / DSM 43886 / JCM 6844 / KCTC 9398 / NBRC 14523 / NRRL B-16468 / INA 2240</strain>
    </source>
</reference>
<dbReference type="Pfam" id="PF00353">
    <property type="entry name" value="HemolysinCabind"/>
    <property type="match status" value="3"/>
</dbReference>
<dbReference type="EMBL" id="CP034550">
    <property type="protein sequence ID" value="QFZ19345.1"/>
    <property type="molecule type" value="Genomic_DNA"/>
</dbReference>
<dbReference type="Proteomes" id="UP000325787">
    <property type="component" value="Chromosome"/>
</dbReference>
<dbReference type="PRINTS" id="PR00313">
    <property type="entry name" value="CABNDNGRPT"/>
</dbReference>
<dbReference type="GO" id="GO:0005576">
    <property type="term" value="C:extracellular region"/>
    <property type="evidence" value="ECO:0007669"/>
    <property type="project" value="UniProtKB-SubCell"/>
</dbReference>
<evidence type="ECO:0000313" key="4">
    <source>
        <dbReference type="EMBL" id="QFZ19345.1"/>
    </source>
</evidence>
<feature type="signal peptide" evidence="3">
    <location>
        <begin position="1"/>
        <end position="26"/>
    </location>
</feature>
<keyword evidence="2" id="KW-0964">Secreted</keyword>
<organism evidence="4 5">
    <name type="scientific">Saccharothrix syringae</name>
    <name type="common">Nocardiopsis syringae</name>
    <dbReference type="NCBI Taxonomy" id="103733"/>
    <lineage>
        <taxon>Bacteria</taxon>
        <taxon>Bacillati</taxon>
        <taxon>Actinomycetota</taxon>
        <taxon>Actinomycetes</taxon>
        <taxon>Pseudonocardiales</taxon>
        <taxon>Pseudonocardiaceae</taxon>
        <taxon>Saccharothrix</taxon>
    </lineage>
</organism>
<protein>
    <submittedName>
        <fullName evidence="4">Calcium-binding protein</fullName>
    </submittedName>
</protein>
<feature type="chain" id="PRO_5025024075" evidence="3">
    <location>
        <begin position="27"/>
        <end position="277"/>
    </location>
</feature>
<dbReference type="PANTHER" id="PTHR38340">
    <property type="entry name" value="S-LAYER PROTEIN"/>
    <property type="match status" value="1"/>
</dbReference>
<keyword evidence="5" id="KW-1185">Reference proteome</keyword>
<evidence type="ECO:0000256" key="3">
    <source>
        <dbReference type="SAM" id="SignalP"/>
    </source>
</evidence>
<dbReference type="PANTHER" id="PTHR38340:SF1">
    <property type="entry name" value="S-LAYER PROTEIN"/>
    <property type="match status" value="1"/>
</dbReference>
<dbReference type="InterPro" id="IPR050557">
    <property type="entry name" value="RTX_toxin/Mannuronan_C5-epim"/>
</dbReference>
<dbReference type="Gene3D" id="2.150.10.10">
    <property type="entry name" value="Serralysin-like metalloprotease, C-terminal"/>
    <property type="match status" value="1"/>
</dbReference>